<evidence type="ECO:0000256" key="6">
    <source>
        <dbReference type="RuleBase" id="RU004379"/>
    </source>
</evidence>
<dbReference type="RefSeq" id="WP_269041306.1">
    <property type="nucleotide sequence ID" value="NZ_CP114040.1"/>
</dbReference>
<keyword evidence="8" id="KW-1185">Reference proteome</keyword>
<feature type="transmembrane region" description="Helical" evidence="6">
    <location>
        <begin position="140"/>
        <end position="161"/>
    </location>
</feature>
<accession>A0ABY7HJ27</accession>
<dbReference type="Proteomes" id="UP001164459">
    <property type="component" value="Chromosome"/>
</dbReference>
<organism evidence="7 8">
    <name type="scientific">Nannocystis punicea</name>
    <dbReference type="NCBI Taxonomy" id="2995304"/>
    <lineage>
        <taxon>Bacteria</taxon>
        <taxon>Pseudomonadati</taxon>
        <taxon>Myxococcota</taxon>
        <taxon>Polyangia</taxon>
        <taxon>Nannocystales</taxon>
        <taxon>Nannocystaceae</taxon>
        <taxon>Nannocystis</taxon>
    </lineage>
</organism>
<evidence type="ECO:0000256" key="4">
    <source>
        <dbReference type="ARBA" id="ARBA00022989"/>
    </source>
</evidence>
<sequence length="254" mass="27447">MGAAPTVEEAAPVNFNQQQQPYYADNATPQAALAGRAKFIERTYIHLAGAIALFVALEFVLLRTPATLKLAIQMTGSPTSWLVVLGLFMLVGTVATHMAQAARSKPMQYLGLGLYVVLEAIIFLPLLLVAHVLSGPENNIILTAGVTTLATFAALTGIVLATKRDFSWMRSALMIVSFGVLGLIVASLLFGFTLGLGFTIGMIILAACYILYDTSNVVHHYDEDQYISAALALFASVALMFWYVLRLLISLSRE</sequence>
<evidence type="ECO:0000313" key="8">
    <source>
        <dbReference type="Proteomes" id="UP001164459"/>
    </source>
</evidence>
<keyword evidence="4 6" id="KW-1133">Transmembrane helix</keyword>
<evidence type="ECO:0000256" key="1">
    <source>
        <dbReference type="ARBA" id="ARBA00004141"/>
    </source>
</evidence>
<evidence type="ECO:0000256" key="5">
    <source>
        <dbReference type="ARBA" id="ARBA00023136"/>
    </source>
</evidence>
<evidence type="ECO:0000313" key="7">
    <source>
        <dbReference type="EMBL" id="WAS98944.1"/>
    </source>
</evidence>
<feature type="transmembrane region" description="Helical" evidence="6">
    <location>
        <begin position="112"/>
        <end position="134"/>
    </location>
</feature>
<proteinExistence type="inferred from homology"/>
<dbReference type="PANTHER" id="PTHR23291">
    <property type="entry name" value="BAX INHIBITOR-RELATED"/>
    <property type="match status" value="1"/>
</dbReference>
<comment type="subcellular location">
    <subcellularLocation>
        <location evidence="1">Membrane</location>
        <topology evidence="1">Multi-pass membrane protein</topology>
    </subcellularLocation>
</comment>
<feature type="transmembrane region" description="Helical" evidence="6">
    <location>
        <begin position="226"/>
        <end position="245"/>
    </location>
</feature>
<dbReference type="Pfam" id="PF01027">
    <property type="entry name" value="Bax1-I"/>
    <property type="match status" value="1"/>
</dbReference>
<keyword evidence="5 6" id="KW-0472">Membrane</keyword>
<feature type="transmembrane region" description="Helical" evidence="6">
    <location>
        <begin position="81"/>
        <end position="100"/>
    </location>
</feature>
<feature type="transmembrane region" description="Helical" evidence="6">
    <location>
        <begin position="43"/>
        <end position="61"/>
    </location>
</feature>
<gene>
    <name evidence="7" type="ORF">O0S08_22675</name>
</gene>
<evidence type="ECO:0000256" key="3">
    <source>
        <dbReference type="ARBA" id="ARBA00022692"/>
    </source>
</evidence>
<keyword evidence="3 6" id="KW-0812">Transmembrane</keyword>
<protein>
    <submittedName>
        <fullName evidence="7">Bax inhibitor-1 family protein</fullName>
    </submittedName>
</protein>
<dbReference type="InterPro" id="IPR006214">
    <property type="entry name" value="Bax_inhibitor_1-related"/>
</dbReference>
<dbReference type="EMBL" id="CP114040">
    <property type="protein sequence ID" value="WAS98944.1"/>
    <property type="molecule type" value="Genomic_DNA"/>
</dbReference>
<name>A0ABY7HJ27_9BACT</name>
<reference evidence="7" key="1">
    <citation type="submission" date="2022-11" db="EMBL/GenBank/DDBJ databases">
        <title>Minimal conservation of predation-associated metabolite biosynthetic gene clusters underscores biosynthetic potential of Myxococcota including descriptions for ten novel species: Archangium lansinium sp. nov., Myxococcus landrumus sp. nov., Nannocystis bai.</title>
        <authorList>
            <person name="Ahearne A."/>
            <person name="Stevens C."/>
            <person name="Dowd S."/>
        </authorList>
    </citation>
    <scope>NUCLEOTIDE SEQUENCE</scope>
    <source>
        <strain evidence="7">Fl3</strain>
    </source>
</reference>
<feature type="transmembrane region" description="Helical" evidence="6">
    <location>
        <begin position="173"/>
        <end position="206"/>
    </location>
</feature>
<comment type="similarity">
    <text evidence="2 6">Belongs to the BI1 family.</text>
</comment>
<evidence type="ECO:0000256" key="2">
    <source>
        <dbReference type="ARBA" id="ARBA00010350"/>
    </source>
</evidence>
<dbReference type="PANTHER" id="PTHR23291:SF50">
    <property type="entry name" value="PROTEIN LIFEGUARD 4"/>
    <property type="match status" value="1"/>
</dbReference>